<feature type="domain" description="CBS" evidence="3">
    <location>
        <begin position="7"/>
        <end position="65"/>
    </location>
</feature>
<dbReference type="PANTHER" id="PTHR43080">
    <property type="entry name" value="CBS DOMAIN-CONTAINING PROTEIN CBSX3, MITOCHONDRIAL"/>
    <property type="match status" value="1"/>
</dbReference>
<keyword evidence="1 2" id="KW-0129">CBS domain</keyword>
<protein>
    <submittedName>
        <fullName evidence="4">CBS domain-containing protein</fullName>
    </submittedName>
</protein>
<evidence type="ECO:0000256" key="1">
    <source>
        <dbReference type="ARBA" id="ARBA00023122"/>
    </source>
</evidence>
<dbReference type="PROSITE" id="PS51371">
    <property type="entry name" value="CBS"/>
    <property type="match status" value="2"/>
</dbReference>
<dbReference type="Pfam" id="PF00571">
    <property type="entry name" value="CBS"/>
    <property type="match status" value="2"/>
</dbReference>
<feature type="domain" description="CBS" evidence="3">
    <location>
        <begin position="85"/>
        <end position="140"/>
    </location>
</feature>
<dbReference type="EMBL" id="FOYL01000001">
    <property type="protein sequence ID" value="SFQ96004.1"/>
    <property type="molecule type" value="Genomic_DNA"/>
</dbReference>
<proteinExistence type="predicted"/>
<dbReference type="SUPFAM" id="SSF54631">
    <property type="entry name" value="CBS-domain pair"/>
    <property type="match status" value="1"/>
</dbReference>
<dbReference type="AlphaFoldDB" id="A0A1I6CRX4"/>
<gene>
    <name evidence="4" type="ORF">SAMN04488564_101185</name>
</gene>
<accession>A0A1I6CRX4</accession>
<dbReference type="InterPro" id="IPR046342">
    <property type="entry name" value="CBS_dom_sf"/>
</dbReference>
<keyword evidence="5" id="KW-1185">Reference proteome</keyword>
<dbReference type="STRING" id="84724.SAMN04488564_101185"/>
<dbReference type="InterPro" id="IPR051257">
    <property type="entry name" value="Diverse_CBS-Domain"/>
</dbReference>
<dbReference type="CDD" id="cd04586">
    <property type="entry name" value="CBS_pair_BON_assoc"/>
    <property type="match status" value="1"/>
</dbReference>
<dbReference type="OrthoDB" id="9799454at2"/>
<dbReference type="InterPro" id="IPR000644">
    <property type="entry name" value="CBS_dom"/>
</dbReference>
<dbReference type="SMART" id="SM00116">
    <property type="entry name" value="CBS"/>
    <property type="match status" value="2"/>
</dbReference>
<evidence type="ECO:0000256" key="2">
    <source>
        <dbReference type="PROSITE-ProRule" id="PRU00703"/>
    </source>
</evidence>
<evidence type="ECO:0000313" key="5">
    <source>
        <dbReference type="Proteomes" id="UP000198583"/>
    </source>
</evidence>
<name>A0A1I6CRX4_9PSEU</name>
<dbReference type="Proteomes" id="UP000198583">
    <property type="component" value="Unassembled WGS sequence"/>
</dbReference>
<sequence>MRTRDVMTTNVVTVKPDMPAREAARLLAERGFTALPVVDDLGELVGVVGEAELLRNRLPQDPRSLVHGEPAQARQAAAEVVAQVMLTKPVTVTPNTDLAEVADLMLEHGVRSVLVVHERHLAGVVTRRDMLRSISRADWIIEAEIRHRLDMVGGALRWAVDVSGGKVSIVDKTGDTFEQHVAEVLARAVAGVTDVEFVGERVVHAGH</sequence>
<evidence type="ECO:0000313" key="4">
    <source>
        <dbReference type="EMBL" id="SFQ96004.1"/>
    </source>
</evidence>
<dbReference type="RefSeq" id="WP_093587813.1">
    <property type="nucleotide sequence ID" value="NZ_FOYL01000001.1"/>
</dbReference>
<dbReference type="Gene3D" id="3.10.580.10">
    <property type="entry name" value="CBS-domain"/>
    <property type="match status" value="1"/>
</dbReference>
<dbReference type="PANTHER" id="PTHR43080:SF26">
    <property type="entry name" value="REGULATORY PROTEIN"/>
    <property type="match status" value="1"/>
</dbReference>
<organism evidence="4 5">
    <name type="scientific">Lentzea waywayandensis</name>
    <dbReference type="NCBI Taxonomy" id="84724"/>
    <lineage>
        <taxon>Bacteria</taxon>
        <taxon>Bacillati</taxon>
        <taxon>Actinomycetota</taxon>
        <taxon>Actinomycetes</taxon>
        <taxon>Pseudonocardiales</taxon>
        <taxon>Pseudonocardiaceae</taxon>
        <taxon>Lentzea</taxon>
    </lineage>
</organism>
<reference evidence="5" key="1">
    <citation type="submission" date="2016-10" db="EMBL/GenBank/DDBJ databases">
        <authorList>
            <person name="Varghese N."/>
            <person name="Submissions S."/>
        </authorList>
    </citation>
    <scope>NUCLEOTIDE SEQUENCE [LARGE SCALE GENOMIC DNA]</scope>
    <source>
        <strain evidence="5">DSM 44232</strain>
    </source>
</reference>
<evidence type="ECO:0000259" key="3">
    <source>
        <dbReference type="PROSITE" id="PS51371"/>
    </source>
</evidence>